<reference evidence="2" key="1">
    <citation type="submission" date="2020-01" db="EMBL/GenBank/DDBJ databases">
        <title>Genome sequence of Kobresia littledalei, the first chromosome-level genome in the family Cyperaceae.</title>
        <authorList>
            <person name="Qu G."/>
        </authorList>
    </citation>
    <scope>NUCLEOTIDE SEQUENCE</scope>
    <source>
        <strain evidence="2">C.B.Clarke</strain>
        <tissue evidence="2">Leaf</tissue>
    </source>
</reference>
<evidence type="ECO:0000313" key="3">
    <source>
        <dbReference type="Proteomes" id="UP000623129"/>
    </source>
</evidence>
<sequence>MRWRTKEAQVGENLRGQEREVEGSIWEEKINRYLLSWWCVVSLLVISAGDKFCARDLLLILSRFLLVVQLRLREKRRLEKAGSSFPLKKTINVLPKIQLSDESDIIVGDCEVGSTRKACKNCTCGRAKAEEKVEKLTLTAEQITNPQSACGNFVVGLGDKVSPTDIEEGMPVGLKRCWAGELN</sequence>
<protein>
    <submittedName>
        <fullName evidence="2">Anamorsin</fullName>
    </submittedName>
</protein>
<accession>A0A833QZJ8</accession>
<dbReference type="EMBL" id="SWLB01000017">
    <property type="protein sequence ID" value="KAF3327653.1"/>
    <property type="molecule type" value="Genomic_DNA"/>
</dbReference>
<gene>
    <name evidence="2" type="ORF">FCM35_KLT07771</name>
</gene>
<dbReference type="GO" id="GO:0016226">
    <property type="term" value="P:iron-sulfur cluster assembly"/>
    <property type="evidence" value="ECO:0007669"/>
    <property type="project" value="InterPro"/>
</dbReference>
<dbReference type="AlphaFoldDB" id="A0A833QZJ8"/>
<dbReference type="InterPro" id="IPR007785">
    <property type="entry name" value="Anamorsin"/>
</dbReference>
<evidence type="ECO:0000313" key="2">
    <source>
        <dbReference type="EMBL" id="KAF3327653.1"/>
    </source>
</evidence>
<dbReference type="OrthoDB" id="311633at2759"/>
<dbReference type="GO" id="GO:0051536">
    <property type="term" value="F:iron-sulfur cluster binding"/>
    <property type="evidence" value="ECO:0007669"/>
    <property type="project" value="InterPro"/>
</dbReference>
<dbReference type="PANTHER" id="PTHR13273">
    <property type="entry name" value="ANAMORSIN"/>
    <property type="match status" value="1"/>
</dbReference>
<evidence type="ECO:0000259" key="1">
    <source>
        <dbReference type="Pfam" id="PF21236"/>
    </source>
</evidence>
<dbReference type="InterPro" id="IPR048723">
    <property type="entry name" value="OB_PRS7"/>
</dbReference>
<name>A0A833QZJ8_9POAL</name>
<dbReference type="Proteomes" id="UP000623129">
    <property type="component" value="Unassembled WGS sequence"/>
</dbReference>
<comment type="caution">
    <text evidence="2">The sequence shown here is derived from an EMBL/GenBank/DDBJ whole genome shotgun (WGS) entry which is preliminary data.</text>
</comment>
<dbReference type="GO" id="GO:0005737">
    <property type="term" value="C:cytoplasm"/>
    <property type="evidence" value="ECO:0007669"/>
    <property type="project" value="InterPro"/>
</dbReference>
<feature type="domain" description="26S proteasome regulatory subunit 7-like OB" evidence="1">
    <location>
        <begin position="151"/>
        <end position="176"/>
    </location>
</feature>
<dbReference type="PANTHER" id="PTHR13273:SF14">
    <property type="entry name" value="ANAMORSIN"/>
    <property type="match status" value="1"/>
</dbReference>
<dbReference type="Pfam" id="PF21236">
    <property type="entry name" value="OB_PRS7"/>
    <property type="match status" value="1"/>
</dbReference>
<proteinExistence type="predicted"/>
<organism evidence="2 3">
    <name type="scientific">Carex littledalei</name>
    <dbReference type="NCBI Taxonomy" id="544730"/>
    <lineage>
        <taxon>Eukaryota</taxon>
        <taxon>Viridiplantae</taxon>
        <taxon>Streptophyta</taxon>
        <taxon>Embryophyta</taxon>
        <taxon>Tracheophyta</taxon>
        <taxon>Spermatophyta</taxon>
        <taxon>Magnoliopsida</taxon>
        <taxon>Liliopsida</taxon>
        <taxon>Poales</taxon>
        <taxon>Cyperaceae</taxon>
        <taxon>Cyperoideae</taxon>
        <taxon>Cariceae</taxon>
        <taxon>Carex</taxon>
        <taxon>Carex subgen. Euthyceras</taxon>
    </lineage>
</organism>
<keyword evidence="3" id="KW-1185">Reference proteome</keyword>